<evidence type="ECO:0000256" key="7">
    <source>
        <dbReference type="ARBA" id="ARBA00022605"/>
    </source>
</evidence>
<dbReference type="InterPro" id="IPR016185">
    <property type="entry name" value="PreATP-grasp_dom_sf"/>
</dbReference>
<dbReference type="InterPro" id="IPR005480">
    <property type="entry name" value="CPSase_lsu_oligo"/>
</dbReference>
<sequence length="1112" mass="119280">MPKRTDIKSILIIGAGPIVIGQACEFDYSGTQACKALKAEGYRIILVNSNPATIMTDPELADATYIEPITPEVVAKIIEKERPDALLPTMGGQTALNTALALERQGVLEQFGVEMIGARAEAIDKAEDRKLFREAMDRIGLESPRALIASSPPIRDENGRIARYDTATGFAEAMKALDTIGLPAIIRPAFTLGGTGGGVAYNREEFELIARSGIDASPVGQILIDESLLGWKEYEMEVVRDKADNCIIVCSIENVDPMGVHTGDSITVAPALTLTDKEYQVMRNASLAVLREIGVETGGSNVQFAVNPADGRLVVIEMNPRVSRSSALASKATGFPIAKVAAKLAVGYTLDELANDITDGATPASFEPTIDYVVTKIPRFAFEKFPGSDPVLTTAMKSVGEVMAIGRTFAESVQKALRSMETGLSGFDDITLEGLGAGDDKNVIRAAVSVPTPDRLLKVAQALRLGFDVEQVHSSCRIDPWFLEQIKDIVDEEKRVQAHGLPKSAAQFRALKAMGFSDARLAKLAGASEKDVRAKRAALGVHPVYKRIDTCAAEFAAPTAYMYSTYETGLTGGAPECESRPSDQQKVIILGGGPNRIGQGIEFDYCCCHACFALTAAGFETIMINCNPETVSTDYDTSDRLYFEPLTAEDVLEIVKTEQSKGTLKGVIVQFGGQTPLKLAAALEEAGVPILGTSPDAIDLAEDRDRFKELINKLGLQQPQSGIARSPGEARAVADGIGYPVVIRPSYVLGGRAMEIVHDGAEVDRYVTRLSATLDRPSELVVSDKRPLLIDRYLTDAVEVDVDCLADGKDTFVCGIMEHIEEAGIHSGDSACSLPPYSLDAPMLAELDRQTRELALALEVVGLMNVQFAIKGGVVYVLEVNPRASRTVPFVAKVIGKPIAAIAAEVMAGKPLAQFGLKSPKLTHVAVKEAVFPFARFPGVDPILGPEMRSTGEVMGIDSDFAMAFVKSQLGSGQVLPMNGTVFISVKDTDKDRMVAPVRDLEAMGFKIIATRGTKRHLEANGITCEAINKVLEGRPHIVDAMKNGDVHLVFNTTLGAKALADSKDIRRTALLHHIPYYTTVAGAVAVTRAIRALKAGTLQVAPLQSFVNHPS</sequence>
<evidence type="ECO:0000256" key="12">
    <source>
        <dbReference type="ARBA" id="ARBA00022842"/>
    </source>
</evidence>
<keyword evidence="5 19" id="KW-0055">Arginine biosynthesis</keyword>
<comment type="catalytic activity">
    <reaction evidence="15 19">
        <text>hydrogencarbonate + NH4(+) + 2 ATP = carbamoyl phosphate + 2 ADP + phosphate + 2 H(+)</text>
        <dbReference type="Rhea" id="RHEA:18029"/>
        <dbReference type="ChEBI" id="CHEBI:15378"/>
        <dbReference type="ChEBI" id="CHEBI:17544"/>
        <dbReference type="ChEBI" id="CHEBI:28938"/>
        <dbReference type="ChEBI" id="CHEBI:30616"/>
        <dbReference type="ChEBI" id="CHEBI:43474"/>
        <dbReference type="ChEBI" id="CHEBI:58228"/>
        <dbReference type="ChEBI" id="CHEBI:456216"/>
        <dbReference type="EC" id="6.3.4.16"/>
    </reaction>
</comment>
<feature type="binding site" evidence="19">
    <location>
        <position position="319"/>
    </location>
    <ligand>
        <name>Mg(2+)</name>
        <dbReference type="ChEBI" id="CHEBI:18420"/>
        <label>2</label>
    </ligand>
</feature>
<feature type="binding site" evidence="19">
    <location>
        <position position="259"/>
    </location>
    <ligand>
        <name>ATP</name>
        <dbReference type="ChEBI" id="CHEBI:30616"/>
        <label>1</label>
    </ligand>
</feature>
<feature type="binding site" evidence="19">
    <location>
        <position position="319"/>
    </location>
    <ligand>
        <name>Mn(2+)</name>
        <dbReference type="ChEBI" id="CHEBI:29035"/>
        <label>2</label>
    </ligand>
</feature>
<dbReference type="SUPFAM" id="SSF52440">
    <property type="entry name" value="PreATP-grasp domain"/>
    <property type="match status" value="2"/>
</dbReference>
<dbReference type="SUPFAM" id="SSF52335">
    <property type="entry name" value="Methylglyoxal synthase-like"/>
    <property type="match status" value="1"/>
</dbReference>
<dbReference type="GO" id="GO:0004088">
    <property type="term" value="F:carbamoyl-phosphate synthase (glutamine-hydrolyzing) activity"/>
    <property type="evidence" value="ECO:0007669"/>
    <property type="project" value="UniProtKB-UniRule"/>
</dbReference>
<reference evidence="22 23" key="1">
    <citation type="submission" date="2019-11" db="EMBL/GenBank/DDBJ databases">
        <title>Identification of a novel strain.</title>
        <authorList>
            <person name="Xu Q."/>
            <person name="Wang G."/>
        </authorList>
    </citation>
    <scope>NUCLEOTIDE SEQUENCE [LARGE SCALE GENOMIC DNA]</scope>
    <source>
        <strain evidence="23">xq</strain>
    </source>
</reference>
<dbReference type="SUPFAM" id="SSF48108">
    <property type="entry name" value="Carbamoyl phosphate synthetase, large subunit connection domain"/>
    <property type="match status" value="1"/>
</dbReference>
<dbReference type="Pfam" id="PF02786">
    <property type="entry name" value="CPSase_L_D2"/>
    <property type="match status" value="2"/>
</dbReference>
<feature type="binding site" evidence="19">
    <location>
        <position position="260"/>
    </location>
    <ligand>
        <name>ATP</name>
        <dbReference type="ChEBI" id="CHEBI:30616"/>
        <label>1</label>
    </ligand>
</feature>
<comment type="caution">
    <text evidence="22">The sequence shown here is derived from an EMBL/GenBank/DDBJ whole genome shotgun (WGS) entry which is preliminary data.</text>
</comment>
<dbReference type="PROSITE" id="PS50975">
    <property type="entry name" value="ATP_GRASP"/>
    <property type="match status" value="2"/>
</dbReference>
<evidence type="ECO:0000256" key="1">
    <source>
        <dbReference type="ARBA" id="ARBA00001936"/>
    </source>
</evidence>
<feature type="binding site" evidence="19">
    <location>
        <position position="826"/>
    </location>
    <ligand>
        <name>ATP</name>
        <dbReference type="ChEBI" id="CHEBI:30616"/>
        <label>2</label>
    </ligand>
</feature>
<dbReference type="GO" id="GO:0046872">
    <property type="term" value="F:metal ion binding"/>
    <property type="evidence" value="ECO:0007669"/>
    <property type="project" value="UniProtKB-KW"/>
</dbReference>
<dbReference type="InterPro" id="IPR033937">
    <property type="entry name" value="MGS_CPS_CarB"/>
</dbReference>
<evidence type="ECO:0000313" key="22">
    <source>
        <dbReference type="EMBL" id="MTD93154.1"/>
    </source>
</evidence>
<dbReference type="EC" id="6.3.5.5" evidence="19"/>
<evidence type="ECO:0000256" key="18">
    <source>
        <dbReference type="ARBA" id="ARBA00062056"/>
    </source>
</evidence>
<evidence type="ECO:0000313" key="23">
    <source>
        <dbReference type="Proteomes" id="UP000440694"/>
    </source>
</evidence>
<feature type="binding site" evidence="19">
    <location>
        <position position="317"/>
    </location>
    <ligand>
        <name>Mg(2+)</name>
        <dbReference type="ChEBI" id="CHEBI:18420"/>
        <label>2</label>
    </ligand>
</feature>
<dbReference type="PANTHER" id="PTHR11405:SF53">
    <property type="entry name" value="CARBAMOYL-PHOSPHATE SYNTHASE [AMMONIA], MITOCHONDRIAL"/>
    <property type="match status" value="1"/>
</dbReference>
<evidence type="ECO:0000256" key="6">
    <source>
        <dbReference type="ARBA" id="ARBA00022598"/>
    </source>
</evidence>
<dbReference type="InterPro" id="IPR011607">
    <property type="entry name" value="MGS-like_dom"/>
</dbReference>
<dbReference type="InterPro" id="IPR036897">
    <property type="entry name" value="CarbamoylP_synth_lsu_oligo_sf"/>
</dbReference>
<dbReference type="PROSITE" id="PS51257">
    <property type="entry name" value="PROKAR_LIPOPROTEIN"/>
    <property type="match status" value="1"/>
</dbReference>
<keyword evidence="12" id="KW-0460">Magnesium</keyword>
<dbReference type="UniPathway" id="UPA00070">
    <property type="reaction ID" value="UER00115"/>
</dbReference>
<dbReference type="GO" id="GO:0005524">
    <property type="term" value="F:ATP binding"/>
    <property type="evidence" value="ECO:0007669"/>
    <property type="project" value="UniProtKB-UniRule"/>
</dbReference>
<keyword evidence="14" id="KW-0464">Manganese</keyword>
<comment type="function">
    <text evidence="17 19">Large subunit of the glutamine-dependent carbamoyl phosphate synthetase (CPSase). CPSase catalyzes the formation of carbamoyl phosphate from the ammonia moiety of glutamine, carbonate, and phosphate donated by ATP, constituting the first step of 2 biosynthetic pathways, one leading to arginine and/or urea and the other to pyrimidine nucleotides. The large subunit (synthetase) binds the substrates ammonia (free or transferred from glutamine from the small subunit), hydrogencarbonate and ATP and carries out an ATP-coupled ligase reaction, activating hydrogencarbonate by forming carboxy phosphate which reacts with ammonia to form carbamoyl phosphate.</text>
</comment>
<keyword evidence="13 19" id="KW-0665">Pyrimidine biosynthesis</keyword>
<comment type="pathway">
    <text evidence="3 19">Amino-acid biosynthesis; L-arginine biosynthesis; carbamoyl phosphate from bicarbonate: step 1/1.</text>
</comment>
<feature type="binding site" evidence="19">
    <location>
        <position position="879"/>
    </location>
    <ligand>
        <name>Mg(2+)</name>
        <dbReference type="ChEBI" id="CHEBI:18420"/>
        <label>4</label>
    </ligand>
</feature>
<comment type="pathway">
    <text evidence="2 19">Pyrimidine metabolism; UMP biosynthesis via de novo pathway; (S)-dihydroorotate from bicarbonate: step 1/3.</text>
</comment>
<dbReference type="EMBL" id="WMBQ01000001">
    <property type="protein sequence ID" value="MTD93154.1"/>
    <property type="molecule type" value="Genomic_DNA"/>
</dbReference>
<evidence type="ECO:0000256" key="17">
    <source>
        <dbReference type="ARBA" id="ARBA00057223"/>
    </source>
</evidence>
<dbReference type="Pfam" id="PF02787">
    <property type="entry name" value="CPSase_L_D3"/>
    <property type="match status" value="1"/>
</dbReference>
<feature type="binding site" evidence="19">
    <location>
        <position position="226"/>
    </location>
    <ligand>
        <name>ATP</name>
        <dbReference type="ChEBI" id="CHEBI:30616"/>
        <label>1</label>
    </ligand>
</feature>
<feature type="binding site" evidence="19">
    <location>
        <position position="792"/>
    </location>
    <ligand>
        <name>ATP</name>
        <dbReference type="ChEBI" id="CHEBI:30616"/>
        <label>2</label>
    </ligand>
</feature>
<dbReference type="GO" id="GO:0006526">
    <property type="term" value="P:L-arginine biosynthetic process"/>
    <property type="evidence" value="ECO:0007669"/>
    <property type="project" value="UniProtKB-UniRule"/>
</dbReference>
<dbReference type="Pfam" id="PF25596">
    <property type="entry name" value="CPSase_L_D1"/>
    <property type="match status" value="2"/>
</dbReference>
<dbReference type="NCBIfam" id="NF003671">
    <property type="entry name" value="PRK05294.1"/>
    <property type="match status" value="1"/>
</dbReference>
<dbReference type="CDD" id="cd01424">
    <property type="entry name" value="MGS_CPS_II"/>
    <property type="match status" value="1"/>
</dbReference>
<dbReference type="SMART" id="SM01096">
    <property type="entry name" value="CPSase_L_D3"/>
    <property type="match status" value="1"/>
</dbReference>
<feature type="binding site" evidence="19">
    <location>
        <position position="825"/>
    </location>
    <ligand>
        <name>ATP</name>
        <dbReference type="ChEBI" id="CHEBI:30616"/>
        <label>2</label>
    </ligand>
</feature>
<gene>
    <name evidence="19 22" type="primary">carB</name>
    <name evidence="22" type="ORF">GIW81_02260</name>
</gene>
<accession>A0A6I3KE61</accession>
<evidence type="ECO:0000256" key="19">
    <source>
        <dbReference type="HAMAP-Rule" id="MF_01210"/>
    </source>
</evidence>
<feature type="binding site" evidence="19">
    <location>
        <position position="317"/>
    </location>
    <ligand>
        <name>Mn(2+)</name>
        <dbReference type="ChEBI" id="CHEBI:29035"/>
        <label>2</label>
    </ligand>
</feature>
<dbReference type="InterPro" id="IPR058047">
    <property type="entry name" value="CPSase_preATP-grasp"/>
</dbReference>
<keyword evidence="23" id="KW-1185">Reference proteome</keyword>
<dbReference type="FunFam" id="3.30.470.20:FF:000013">
    <property type="entry name" value="Carbamoyl-phosphate synthase large chain"/>
    <property type="match status" value="1"/>
</dbReference>
<dbReference type="Gene3D" id="3.40.50.20">
    <property type="match status" value="2"/>
</dbReference>
<evidence type="ECO:0000256" key="13">
    <source>
        <dbReference type="ARBA" id="ARBA00022975"/>
    </source>
</evidence>
<feature type="binding site" evidence="19">
    <location>
        <position position="228"/>
    </location>
    <ligand>
        <name>ATP</name>
        <dbReference type="ChEBI" id="CHEBI:30616"/>
        <label>1</label>
    </ligand>
</feature>
<dbReference type="Gene3D" id="3.40.50.1380">
    <property type="entry name" value="Methylglyoxal synthase-like domain"/>
    <property type="match status" value="1"/>
</dbReference>
<feature type="binding site" evidence="19">
    <location>
        <position position="824"/>
    </location>
    <ligand>
        <name>ATP</name>
        <dbReference type="ChEBI" id="CHEBI:30616"/>
        <label>2</label>
    </ligand>
</feature>
<comment type="domain">
    <text evidence="19">The large subunit is composed of 2 ATP-grasp domains that are involved in binding the 2 ATP molecules needed for carbamoyl phosphate synthesis. The N-terminal ATP-grasp domain (referred to as the carboxyphosphate synthetic component) catalyzes the ATP-dependent phosphorylation of hydrogencarbonate to carboxyphosphate and the subsequent nucleophilic attack by ammonia to form a carbamate intermediate. The C-terminal ATP-grasp domain (referred to as the carbamoyl phosphate synthetic component) then catalyzes the phosphorylation of carbamate with the second ATP to form the end product carbamoyl phosphate. The reactive and unstable enzyme intermediates are sequentially channeled from one active site to the next through the interior of the protein over a distance of at least 96 A.</text>
</comment>
<dbReference type="AlphaFoldDB" id="A0A6I3KE61"/>
<keyword evidence="10 19" id="KW-0547">Nucleotide-binding</keyword>
<feature type="binding site" evidence="19">
    <location>
        <position position="193"/>
    </location>
    <ligand>
        <name>ATP</name>
        <dbReference type="ChEBI" id="CHEBI:30616"/>
        <label>1</label>
    </ligand>
</feature>
<dbReference type="NCBIfam" id="TIGR01369">
    <property type="entry name" value="CPSaseII_lrg"/>
    <property type="match status" value="1"/>
</dbReference>
<dbReference type="Pfam" id="PF02142">
    <property type="entry name" value="MGS"/>
    <property type="match status" value="1"/>
</dbReference>
<dbReference type="PROSITE" id="PS00866">
    <property type="entry name" value="CPSASE_1"/>
    <property type="match status" value="1"/>
</dbReference>
<feature type="region of interest" description="Allosteric domain" evidence="19">
    <location>
        <begin position="974"/>
        <end position="1112"/>
    </location>
</feature>
<evidence type="ECO:0000256" key="14">
    <source>
        <dbReference type="ARBA" id="ARBA00023211"/>
    </source>
</evidence>
<evidence type="ECO:0000256" key="15">
    <source>
        <dbReference type="ARBA" id="ARBA00047359"/>
    </source>
</evidence>
<feature type="binding site" evidence="19">
    <location>
        <position position="261"/>
    </location>
    <ligand>
        <name>ATP</name>
        <dbReference type="ChEBI" id="CHEBI:30616"/>
        <label>1</label>
    </ligand>
</feature>
<feature type="binding site" evidence="19">
    <location>
        <position position="187"/>
    </location>
    <ligand>
        <name>ATP</name>
        <dbReference type="ChEBI" id="CHEBI:30616"/>
        <label>1</label>
    </ligand>
</feature>
<dbReference type="Proteomes" id="UP000440694">
    <property type="component" value="Unassembled WGS sequence"/>
</dbReference>
<dbReference type="FunFam" id="3.40.50.20:FF:000003">
    <property type="entry name" value="Carbamoyl-phosphate synthase large chain"/>
    <property type="match status" value="1"/>
</dbReference>
<feature type="binding site" evidence="19">
    <location>
        <position position="317"/>
    </location>
    <ligand>
        <name>ATP</name>
        <dbReference type="ChEBI" id="CHEBI:30616"/>
        <label>1</label>
    </ligand>
</feature>
<feature type="binding site" evidence="19">
    <location>
        <position position="827"/>
    </location>
    <ligand>
        <name>ATP</name>
        <dbReference type="ChEBI" id="CHEBI:30616"/>
        <label>2</label>
    </ligand>
</feature>
<feature type="binding site" evidence="19">
    <location>
        <position position="744"/>
    </location>
    <ligand>
        <name>ATP</name>
        <dbReference type="ChEBI" id="CHEBI:30616"/>
        <label>2</label>
    </ligand>
</feature>
<feature type="binding site" evidence="19">
    <location>
        <position position="794"/>
    </location>
    <ligand>
        <name>ATP</name>
        <dbReference type="ChEBI" id="CHEBI:30616"/>
        <label>2</label>
    </ligand>
</feature>
<name>A0A6I3KE61_9HYPH</name>
<dbReference type="PRINTS" id="PR00098">
    <property type="entry name" value="CPSASE"/>
</dbReference>
<feature type="binding site" evidence="19">
    <location>
        <position position="129"/>
    </location>
    <ligand>
        <name>ATP</name>
        <dbReference type="ChEBI" id="CHEBI:30616"/>
        <label>1</label>
    </ligand>
</feature>
<keyword evidence="11 19" id="KW-0067">ATP-binding</keyword>
<dbReference type="RefSeq" id="WP_154737720.1">
    <property type="nucleotide sequence ID" value="NZ_WMBQ01000001.1"/>
</dbReference>
<evidence type="ECO:0000256" key="11">
    <source>
        <dbReference type="ARBA" id="ARBA00022840"/>
    </source>
</evidence>
<evidence type="ECO:0000256" key="3">
    <source>
        <dbReference type="ARBA" id="ARBA00005077"/>
    </source>
</evidence>
<keyword evidence="6 19" id="KW-0436">Ligase</keyword>
<feature type="region of interest" description="Carboxyphosphate synthetic domain" evidence="19">
    <location>
        <begin position="1"/>
        <end position="421"/>
    </location>
</feature>
<feature type="binding site" evidence="19">
    <location>
        <position position="879"/>
    </location>
    <ligand>
        <name>Mn(2+)</name>
        <dbReference type="ChEBI" id="CHEBI:29035"/>
        <label>3</label>
    </ligand>
</feature>
<dbReference type="SUPFAM" id="SSF56059">
    <property type="entry name" value="Glutathione synthetase ATP-binding domain-like"/>
    <property type="match status" value="2"/>
</dbReference>
<feature type="domain" description="ATP-grasp" evidence="20">
    <location>
        <begin position="708"/>
        <end position="908"/>
    </location>
</feature>
<comment type="cofactor">
    <cofactor evidence="19">
        <name>Mg(2+)</name>
        <dbReference type="ChEBI" id="CHEBI:18420"/>
    </cofactor>
    <cofactor evidence="19">
        <name>Mn(2+)</name>
        <dbReference type="ChEBI" id="CHEBI:29035"/>
    </cofactor>
    <text evidence="19">Binds 4 Mg(2+) or Mn(2+) ions per subunit.</text>
</comment>
<feature type="binding site" evidence="19">
    <location>
        <position position="799"/>
    </location>
    <ligand>
        <name>ATP</name>
        <dbReference type="ChEBI" id="CHEBI:30616"/>
        <label>2</label>
    </ligand>
</feature>
<dbReference type="NCBIfam" id="NF009455">
    <property type="entry name" value="PRK12815.1"/>
    <property type="match status" value="1"/>
</dbReference>
<dbReference type="PANTHER" id="PTHR11405">
    <property type="entry name" value="CARBAMOYLTRANSFERASE FAMILY MEMBER"/>
    <property type="match status" value="1"/>
</dbReference>
<comment type="caution">
    <text evidence="19">Lacks conserved residue(s) required for the propagation of feature annotation.</text>
</comment>
<protein>
    <recommendedName>
        <fullName evidence="19">Carbamoyl phosphate synthase large chain</fullName>
        <ecNumber evidence="19">6.3.4.16</ecNumber>
        <ecNumber evidence="19">6.3.5.5</ecNumber>
    </recommendedName>
    <alternativeName>
        <fullName evidence="19">Carbamoyl phosphate synthetase ammonia chain</fullName>
    </alternativeName>
</protein>
<dbReference type="PROSITE" id="PS51855">
    <property type="entry name" value="MGS"/>
    <property type="match status" value="1"/>
</dbReference>
<comment type="subunit">
    <text evidence="18 19">Composed of two chains; the small (or glutamine) chain promotes the hydrolysis of glutamine to ammonia, which is used by the large (or ammonia) chain to synthesize carbamoyl phosphate. Tetramer of heterodimers (alpha,beta)4.</text>
</comment>
<dbReference type="InterPro" id="IPR013815">
    <property type="entry name" value="ATP_grasp_subdomain_1"/>
</dbReference>
<dbReference type="GO" id="GO:0006541">
    <property type="term" value="P:glutamine metabolic process"/>
    <property type="evidence" value="ECO:0007669"/>
    <property type="project" value="TreeGrafter"/>
</dbReference>
<dbReference type="EC" id="6.3.4.16" evidence="19"/>
<comment type="cofactor">
    <cofactor evidence="1">
        <name>Mn(2+)</name>
        <dbReference type="ChEBI" id="CHEBI:29035"/>
    </cofactor>
</comment>
<comment type="similarity">
    <text evidence="4 19">Belongs to the CarB family.</text>
</comment>
<feature type="binding site" evidence="19">
    <location>
        <position position="303"/>
    </location>
    <ligand>
        <name>ATP</name>
        <dbReference type="ChEBI" id="CHEBI:30616"/>
        <label>1</label>
    </ligand>
</feature>
<feature type="domain" description="ATP-grasp" evidence="20">
    <location>
        <begin position="133"/>
        <end position="346"/>
    </location>
</feature>
<dbReference type="PROSITE" id="PS00867">
    <property type="entry name" value="CPSASE_2"/>
    <property type="match status" value="2"/>
</dbReference>
<evidence type="ECO:0000259" key="21">
    <source>
        <dbReference type="PROSITE" id="PS51855"/>
    </source>
</evidence>
<feature type="binding site" evidence="19">
    <location>
        <position position="317"/>
    </location>
    <ligand>
        <name>Mg(2+)</name>
        <dbReference type="ChEBI" id="CHEBI:18420"/>
        <label>1</label>
    </ligand>
</feature>
<evidence type="ECO:0000256" key="10">
    <source>
        <dbReference type="ARBA" id="ARBA00022741"/>
    </source>
</evidence>
<dbReference type="GO" id="GO:0004087">
    <property type="term" value="F:carbamoyl-phosphate synthase (ammonia) activity"/>
    <property type="evidence" value="ECO:0007669"/>
    <property type="project" value="UniProtKB-EC"/>
</dbReference>
<keyword evidence="8" id="KW-0479">Metal-binding</keyword>
<feature type="binding site" evidence="19">
    <location>
        <position position="303"/>
    </location>
    <ligand>
        <name>Mn(2+)</name>
        <dbReference type="ChEBI" id="CHEBI:29035"/>
        <label>1</label>
    </ligand>
</feature>
<feature type="binding site" evidence="19">
    <location>
        <position position="233"/>
    </location>
    <ligand>
        <name>ATP</name>
        <dbReference type="ChEBI" id="CHEBI:30616"/>
        <label>1</label>
    </ligand>
</feature>
<feature type="binding site" evidence="19">
    <location>
        <position position="881"/>
    </location>
    <ligand>
        <name>Mn(2+)</name>
        <dbReference type="ChEBI" id="CHEBI:29035"/>
        <label>4</label>
    </ligand>
</feature>
<feature type="binding site" evidence="19">
    <location>
        <position position="867"/>
    </location>
    <ligand>
        <name>Mn(2+)</name>
        <dbReference type="ChEBI" id="CHEBI:29035"/>
        <label>3</label>
    </ligand>
</feature>
<dbReference type="InterPro" id="IPR005483">
    <property type="entry name" value="CPSase_dom"/>
</dbReference>
<evidence type="ECO:0000256" key="2">
    <source>
        <dbReference type="ARBA" id="ARBA00004812"/>
    </source>
</evidence>
<evidence type="ECO:0000256" key="9">
    <source>
        <dbReference type="ARBA" id="ARBA00022737"/>
    </source>
</evidence>
<feature type="binding site" evidence="19">
    <location>
        <position position="303"/>
    </location>
    <ligand>
        <name>Mg(2+)</name>
        <dbReference type="ChEBI" id="CHEBI:18420"/>
        <label>1</label>
    </ligand>
</feature>
<keyword evidence="9 19" id="KW-0677">Repeat</keyword>
<feature type="binding site" evidence="19">
    <location>
        <position position="867"/>
    </location>
    <ligand>
        <name>Mg(2+)</name>
        <dbReference type="ChEBI" id="CHEBI:18420"/>
        <label>3</label>
    </ligand>
</feature>
<feature type="binding site" evidence="19">
    <location>
        <position position="879"/>
    </location>
    <ligand>
        <name>Mn(2+)</name>
        <dbReference type="ChEBI" id="CHEBI:29035"/>
        <label>4</label>
    </ligand>
</feature>
<evidence type="ECO:0000256" key="16">
    <source>
        <dbReference type="ARBA" id="ARBA00048816"/>
    </source>
</evidence>
<feature type="binding site" evidence="19">
    <location>
        <position position="879"/>
    </location>
    <ligand>
        <name>ATP</name>
        <dbReference type="ChEBI" id="CHEBI:30616"/>
        <label>2</label>
    </ligand>
</feature>
<feature type="binding site" evidence="19">
    <location>
        <position position="879"/>
    </location>
    <ligand>
        <name>Mg(2+)</name>
        <dbReference type="ChEBI" id="CHEBI:18420"/>
        <label>3</label>
    </ligand>
</feature>
<dbReference type="Gene3D" id="3.30.1490.20">
    <property type="entry name" value="ATP-grasp fold, A domain"/>
    <property type="match status" value="1"/>
</dbReference>
<dbReference type="Gene3D" id="3.30.470.20">
    <property type="entry name" value="ATP-grasp fold, B domain"/>
    <property type="match status" value="2"/>
</dbReference>
<evidence type="ECO:0000256" key="5">
    <source>
        <dbReference type="ARBA" id="ARBA00022571"/>
    </source>
</evidence>
<feature type="binding site" evidence="19">
    <location>
        <position position="317"/>
    </location>
    <ligand>
        <name>Mn(2+)</name>
        <dbReference type="ChEBI" id="CHEBI:29035"/>
        <label>1</label>
    </ligand>
</feature>
<feature type="binding site" evidence="19">
    <location>
        <position position="881"/>
    </location>
    <ligand>
        <name>Mg(2+)</name>
        <dbReference type="ChEBI" id="CHEBI:18420"/>
        <label>4</label>
    </ligand>
</feature>
<dbReference type="UniPathway" id="UPA00068">
    <property type="reaction ID" value="UER00171"/>
</dbReference>
<evidence type="ECO:0000259" key="20">
    <source>
        <dbReference type="PROSITE" id="PS50975"/>
    </source>
</evidence>
<dbReference type="FunFam" id="1.10.1030.10:FF:000002">
    <property type="entry name" value="Carbamoyl-phosphate synthase large chain"/>
    <property type="match status" value="1"/>
</dbReference>
<proteinExistence type="inferred from homology"/>
<dbReference type="InterPro" id="IPR005479">
    <property type="entry name" value="CPAse_ATP-bd"/>
</dbReference>
<dbReference type="GO" id="GO:0005737">
    <property type="term" value="C:cytoplasm"/>
    <property type="evidence" value="ECO:0007669"/>
    <property type="project" value="TreeGrafter"/>
</dbReference>
<dbReference type="InterPro" id="IPR036914">
    <property type="entry name" value="MGS-like_dom_sf"/>
</dbReference>
<dbReference type="InterPro" id="IPR011761">
    <property type="entry name" value="ATP-grasp"/>
</dbReference>
<dbReference type="HAMAP" id="MF_01210_B">
    <property type="entry name" value="CPSase_L_chain_B"/>
    <property type="match status" value="1"/>
</dbReference>
<feature type="domain" description="MGS-like" evidence="21">
    <location>
        <begin position="974"/>
        <end position="1112"/>
    </location>
</feature>
<evidence type="ECO:0000256" key="8">
    <source>
        <dbReference type="ARBA" id="ARBA00022723"/>
    </source>
</evidence>
<dbReference type="GO" id="GO:0044205">
    <property type="term" value="P:'de novo' UMP biosynthetic process"/>
    <property type="evidence" value="ECO:0007669"/>
    <property type="project" value="UniProtKB-UniRule"/>
</dbReference>
<organism evidence="22 23">
    <name type="scientific">Hyphomicrobium album</name>
    <dbReference type="NCBI Taxonomy" id="2665159"/>
    <lineage>
        <taxon>Bacteria</taxon>
        <taxon>Pseudomonadati</taxon>
        <taxon>Pseudomonadota</taxon>
        <taxon>Alphaproteobacteria</taxon>
        <taxon>Hyphomicrobiales</taxon>
        <taxon>Hyphomicrobiaceae</taxon>
        <taxon>Hyphomicrobium</taxon>
    </lineage>
</organism>
<evidence type="ECO:0000256" key="4">
    <source>
        <dbReference type="ARBA" id="ARBA00009799"/>
    </source>
</evidence>
<dbReference type="SMART" id="SM00851">
    <property type="entry name" value="MGS"/>
    <property type="match status" value="1"/>
</dbReference>
<comment type="catalytic activity">
    <reaction evidence="16 19">
        <text>hydrogencarbonate + L-glutamine + 2 ATP + H2O = carbamoyl phosphate + L-glutamate + 2 ADP + phosphate + 2 H(+)</text>
        <dbReference type="Rhea" id="RHEA:18633"/>
        <dbReference type="ChEBI" id="CHEBI:15377"/>
        <dbReference type="ChEBI" id="CHEBI:15378"/>
        <dbReference type="ChEBI" id="CHEBI:17544"/>
        <dbReference type="ChEBI" id="CHEBI:29985"/>
        <dbReference type="ChEBI" id="CHEBI:30616"/>
        <dbReference type="ChEBI" id="CHEBI:43474"/>
        <dbReference type="ChEBI" id="CHEBI:58228"/>
        <dbReference type="ChEBI" id="CHEBI:58359"/>
        <dbReference type="ChEBI" id="CHEBI:456216"/>
        <dbReference type="EC" id="6.3.5.5"/>
    </reaction>
</comment>
<keyword evidence="7 19" id="KW-0028">Amino-acid biosynthesis</keyword>
<feature type="binding site" evidence="19">
    <location>
        <position position="867"/>
    </location>
    <ligand>
        <name>ATP</name>
        <dbReference type="ChEBI" id="CHEBI:30616"/>
        <label>2</label>
    </ligand>
</feature>
<dbReference type="FunFam" id="3.30.470.20:FF:000007">
    <property type="entry name" value="Carbamoyl-phosphate synthase large chain"/>
    <property type="match status" value="1"/>
</dbReference>
<dbReference type="InterPro" id="IPR006275">
    <property type="entry name" value="CPSase_lsu"/>
</dbReference>
<dbReference type="Gene3D" id="1.10.1030.10">
    <property type="entry name" value="Carbamoyl-phosphate synthetase, large subunit oligomerisation domain"/>
    <property type="match status" value="1"/>
</dbReference>
<dbReference type="FunFam" id="3.40.50.20:FF:000001">
    <property type="entry name" value="Carbamoyl-phosphate synthase large chain"/>
    <property type="match status" value="1"/>
</dbReference>
<feature type="binding site" evidence="19">
    <location>
        <position position="194"/>
    </location>
    <ligand>
        <name>ATP</name>
        <dbReference type="ChEBI" id="CHEBI:30616"/>
        <label>1</label>
    </ligand>
</feature>